<dbReference type="GO" id="GO:0005886">
    <property type="term" value="C:plasma membrane"/>
    <property type="evidence" value="ECO:0007669"/>
    <property type="project" value="UniProtKB-SubCell"/>
</dbReference>
<dbReference type="GO" id="GO:0005524">
    <property type="term" value="F:ATP binding"/>
    <property type="evidence" value="ECO:0007669"/>
    <property type="project" value="UniProtKB-UniRule"/>
</dbReference>
<evidence type="ECO:0000256" key="5">
    <source>
        <dbReference type="ARBA" id="ARBA00022781"/>
    </source>
</evidence>
<dbReference type="EMBL" id="LR215036">
    <property type="protein sequence ID" value="VEU74430.1"/>
    <property type="molecule type" value="Genomic_DNA"/>
</dbReference>
<evidence type="ECO:0000313" key="12">
    <source>
        <dbReference type="EMBL" id="VEU74430.1"/>
    </source>
</evidence>
<sequence length="285" mass="32462">MSNLNSLKNRISVVTNTKKITKAMQLVATAKLQKSKKNLENIRNYKNLLEETFNELMQNVSLKDLKEIFPLNESVLKNLYIIISSDLGLCGSYNSNIYSQINQHLTKDDLVIFVGAKAYLYSHSWIKNENIVQKYFAYGDNFNYALADAITKDALELYFGGKVKSINIIYTDFINNIIQEAKTFQLFPFEVQNQKSSLKANVEFYPNAETILKNSIPLFISSMIYSLGNLSKISEMSSRRNAMENATENANELIKELGLEFNRKRQSLITQEINEIVSGADATQN</sequence>
<dbReference type="PANTHER" id="PTHR11693:SF22">
    <property type="entry name" value="ATP SYNTHASE SUBUNIT GAMMA, MITOCHONDRIAL"/>
    <property type="match status" value="1"/>
</dbReference>
<dbReference type="Gene3D" id="1.10.287.80">
    <property type="entry name" value="ATP synthase, gamma subunit, helix hairpin domain"/>
    <property type="match status" value="1"/>
</dbReference>
<evidence type="ECO:0000256" key="11">
    <source>
        <dbReference type="SAM" id="Coils"/>
    </source>
</evidence>
<dbReference type="Pfam" id="PF00231">
    <property type="entry name" value="ATP-synt"/>
    <property type="match status" value="1"/>
</dbReference>
<dbReference type="GO" id="GO:0045259">
    <property type="term" value="C:proton-transporting ATP synthase complex"/>
    <property type="evidence" value="ECO:0007669"/>
    <property type="project" value="UniProtKB-KW"/>
</dbReference>
<comment type="subcellular location">
    <subcellularLocation>
        <location evidence="10">Cell membrane</location>
        <topology evidence="10">Peripheral membrane protein</topology>
    </subcellularLocation>
    <subcellularLocation>
        <location evidence="2">Membrane</location>
        <topology evidence="2">Peripheral membrane protein</topology>
    </subcellularLocation>
</comment>
<keyword evidence="6 10" id="KW-0406">Ion transport</keyword>
<protein>
    <recommendedName>
        <fullName evidence="10">ATP synthase gamma chain</fullName>
    </recommendedName>
    <alternativeName>
        <fullName evidence="10">ATP synthase F1 sector gamma subunit</fullName>
    </alternativeName>
    <alternativeName>
        <fullName evidence="10">F-ATPase gamma subunit</fullName>
    </alternativeName>
</protein>
<gene>
    <name evidence="10 12" type="primary">atpG</name>
    <name evidence="12" type="ORF">NCTC10181_00269</name>
</gene>
<dbReference type="NCBIfam" id="TIGR01146">
    <property type="entry name" value="ATPsyn_F1gamma"/>
    <property type="match status" value="1"/>
</dbReference>
<proteinExistence type="inferred from homology"/>
<keyword evidence="12" id="KW-0378">Hydrolase</keyword>
<dbReference type="PANTHER" id="PTHR11693">
    <property type="entry name" value="ATP SYNTHASE GAMMA CHAIN"/>
    <property type="match status" value="1"/>
</dbReference>
<keyword evidence="5 10" id="KW-0375">Hydrogen ion transport</keyword>
<evidence type="ECO:0000256" key="2">
    <source>
        <dbReference type="ARBA" id="ARBA00004170"/>
    </source>
</evidence>
<dbReference type="InterPro" id="IPR035968">
    <property type="entry name" value="ATP_synth_F1_ATPase_gsu"/>
</dbReference>
<keyword evidence="11" id="KW-0175">Coiled coil</keyword>
<reference evidence="12 13" key="1">
    <citation type="submission" date="2019-01" db="EMBL/GenBank/DDBJ databases">
        <authorList>
            <consortium name="Pathogen Informatics"/>
        </authorList>
    </citation>
    <scope>NUCLEOTIDE SEQUENCE [LARGE SCALE GENOMIC DNA]</scope>
    <source>
        <strain evidence="12 13">NCTC10181</strain>
    </source>
</reference>
<keyword evidence="7 10" id="KW-0472">Membrane</keyword>
<feature type="coiled-coil region" evidence="11">
    <location>
        <begin position="32"/>
        <end position="59"/>
    </location>
</feature>
<keyword evidence="9 10" id="KW-0066">ATP synthesis</keyword>
<keyword evidence="4 10" id="KW-0813">Transport</keyword>
<dbReference type="Gene3D" id="3.40.1380.10">
    <property type="match status" value="1"/>
</dbReference>
<keyword evidence="8 10" id="KW-0139">CF(1)</keyword>
<accession>A0A449B1F1</accession>
<evidence type="ECO:0000256" key="1">
    <source>
        <dbReference type="ARBA" id="ARBA00003456"/>
    </source>
</evidence>
<evidence type="ECO:0000256" key="9">
    <source>
        <dbReference type="ARBA" id="ARBA00023310"/>
    </source>
</evidence>
<dbReference type="PROSITE" id="PS00153">
    <property type="entry name" value="ATPASE_GAMMA"/>
    <property type="match status" value="1"/>
</dbReference>
<dbReference type="RefSeq" id="WP_129725262.1">
    <property type="nucleotide sequence ID" value="NZ_LR215036.1"/>
</dbReference>
<evidence type="ECO:0000256" key="4">
    <source>
        <dbReference type="ARBA" id="ARBA00022448"/>
    </source>
</evidence>
<comment type="similarity">
    <text evidence="3 10">Belongs to the ATPase gamma chain family.</text>
</comment>
<name>A0A449B1F1_9BACT</name>
<evidence type="ECO:0000256" key="10">
    <source>
        <dbReference type="HAMAP-Rule" id="MF_00815"/>
    </source>
</evidence>
<dbReference type="GO" id="GO:0046933">
    <property type="term" value="F:proton-transporting ATP synthase activity, rotational mechanism"/>
    <property type="evidence" value="ECO:0007669"/>
    <property type="project" value="UniProtKB-UniRule"/>
</dbReference>
<evidence type="ECO:0000313" key="13">
    <source>
        <dbReference type="Proteomes" id="UP000290985"/>
    </source>
</evidence>
<dbReference type="Proteomes" id="UP000290985">
    <property type="component" value="Chromosome"/>
</dbReference>
<dbReference type="PRINTS" id="PR00126">
    <property type="entry name" value="ATPASEGAMMA"/>
</dbReference>
<dbReference type="GO" id="GO:0016787">
    <property type="term" value="F:hydrolase activity"/>
    <property type="evidence" value="ECO:0007669"/>
    <property type="project" value="UniProtKB-KW"/>
</dbReference>
<dbReference type="InterPro" id="IPR000131">
    <property type="entry name" value="ATP_synth_F1_gsu"/>
</dbReference>
<comment type="subunit">
    <text evidence="10">F-type ATPases have 2 components, CF(1) - the catalytic core - and CF(0) - the membrane proton channel. CF(1) has five subunits: alpha(3), beta(3), gamma(1), delta(1), epsilon(1). CF(0) has three main subunits: a, b and c.</text>
</comment>
<evidence type="ECO:0000256" key="3">
    <source>
        <dbReference type="ARBA" id="ARBA00007681"/>
    </source>
</evidence>
<dbReference type="SUPFAM" id="SSF52943">
    <property type="entry name" value="ATP synthase (F1-ATPase), gamma subunit"/>
    <property type="match status" value="1"/>
</dbReference>
<evidence type="ECO:0000256" key="6">
    <source>
        <dbReference type="ARBA" id="ARBA00023065"/>
    </source>
</evidence>
<evidence type="ECO:0000256" key="8">
    <source>
        <dbReference type="ARBA" id="ARBA00023196"/>
    </source>
</evidence>
<evidence type="ECO:0000256" key="7">
    <source>
        <dbReference type="ARBA" id="ARBA00023136"/>
    </source>
</evidence>
<keyword evidence="10" id="KW-1003">Cell membrane</keyword>
<comment type="function">
    <text evidence="1 10">Produces ATP from ADP in the presence of a proton gradient across the membrane. The gamma chain is believed to be important in regulating ATPase activity and the flow of protons through the CF(0) complex.</text>
</comment>
<dbReference type="InterPro" id="IPR023632">
    <property type="entry name" value="ATP_synth_F1_gsu_CS"/>
</dbReference>
<dbReference type="AlphaFoldDB" id="A0A449B1F1"/>
<dbReference type="HAMAP" id="MF_00815">
    <property type="entry name" value="ATP_synth_gamma_bact"/>
    <property type="match status" value="1"/>
</dbReference>
<dbReference type="OrthoDB" id="9812769at2"/>
<dbReference type="KEGG" id="mcit:NCTC10181_00269"/>
<dbReference type="GO" id="GO:0042777">
    <property type="term" value="P:proton motive force-driven plasma membrane ATP synthesis"/>
    <property type="evidence" value="ECO:0007669"/>
    <property type="project" value="UniProtKB-UniRule"/>
</dbReference>
<keyword evidence="13" id="KW-1185">Reference proteome</keyword>
<organism evidence="12 13">
    <name type="scientific">Mycoplasmopsis citelli</name>
    <dbReference type="NCBI Taxonomy" id="171281"/>
    <lineage>
        <taxon>Bacteria</taxon>
        <taxon>Bacillati</taxon>
        <taxon>Mycoplasmatota</taxon>
        <taxon>Mycoplasmoidales</taxon>
        <taxon>Metamycoplasmataceae</taxon>
        <taxon>Mycoplasmopsis</taxon>
    </lineage>
</organism>
<dbReference type="CDD" id="cd12151">
    <property type="entry name" value="F1-ATPase_gamma"/>
    <property type="match status" value="1"/>
</dbReference>